<sequence length="98" mass="10819">MVTDGSGGLSTDANSEPSPIRGDREESDELMPHQLVMFVFGDALMYYVVSQLLIDQISLQPWFKIALAILAVALGHVLRCPHCLKTPRLGRGTQSDRH</sequence>
<name>A0A8S9QJA5_BRACR</name>
<proteinExistence type="predicted"/>
<organism evidence="2 3">
    <name type="scientific">Brassica cretica</name>
    <name type="common">Mustard</name>
    <dbReference type="NCBI Taxonomy" id="69181"/>
    <lineage>
        <taxon>Eukaryota</taxon>
        <taxon>Viridiplantae</taxon>
        <taxon>Streptophyta</taxon>
        <taxon>Embryophyta</taxon>
        <taxon>Tracheophyta</taxon>
        <taxon>Spermatophyta</taxon>
        <taxon>Magnoliopsida</taxon>
        <taxon>eudicotyledons</taxon>
        <taxon>Gunneridae</taxon>
        <taxon>Pentapetalae</taxon>
        <taxon>rosids</taxon>
        <taxon>malvids</taxon>
        <taxon>Brassicales</taxon>
        <taxon>Brassicaceae</taxon>
        <taxon>Brassiceae</taxon>
        <taxon>Brassica</taxon>
    </lineage>
</organism>
<accession>A0A8S9QJA5</accession>
<feature type="region of interest" description="Disordered" evidence="1">
    <location>
        <begin position="1"/>
        <end position="28"/>
    </location>
</feature>
<dbReference type="AlphaFoldDB" id="A0A8S9QJA5"/>
<comment type="caution">
    <text evidence="2">The sequence shown here is derived from an EMBL/GenBank/DDBJ whole genome shotgun (WGS) entry which is preliminary data.</text>
</comment>
<dbReference type="Proteomes" id="UP000712600">
    <property type="component" value="Unassembled WGS sequence"/>
</dbReference>
<protein>
    <submittedName>
        <fullName evidence="2">Uncharacterized protein</fullName>
    </submittedName>
</protein>
<dbReference type="EMBL" id="QGKX02000996">
    <property type="protein sequence ID" value="KAF3554152.1"/>
    <property type="molecule type" value="Genomic_DNA"/>
</dbReference>
<reference evidence="2" key="1">
    <citation type="submission" date="2019-12" db="EMBL/GenBank/DDBJ databases">
        <title>Genome sequencing and annotation of Brassica cretica.</title>
        <authorList>
            <person name="Studholme D.J."/>
            <person name="Sarris P."/>
        </authorList>
    </citation>
    <scope>NUCLEOTIDE SEQUENCE</scope>
    <source>
        <strain evidence="2">PFS-109/04</strain>
        <tissue evidence="2">Leaf</tissue>
    </source>
</reference>
<evidence type="ECO:0000256" key="1">
    <source>
        <dbReference type="SAM" id="MobiDB-lite"/>
    </source>
</evidence>
<evidence type="ECO:0000313" key="3">
    <source>
        <dbReference type="Proteomes" id="UP000712600"/>
    </source>
</evidence>
<evidence type="ECO:0000313" key="2">
    <source>
        <dbReference type="EMBL" id="KAF3554152.1"/>
    </source>
</evidence>
<gene>
    <name evidence="2" type="ORF">F2Q69_00013713</name>
</gene>